<dbReference type="EMBL" id="DWYZ01000067">
    <property type="protein sequence ID" value="HJB27716.1"/>
    <property type="molecule type" value="Genomic_DNA"/>
</dbReference>
<dbReference type="InterPro" id="IPR018356">
    <property type="entry name" value="Tscrpt_reg_HTH_DeoR_CS"/>
</dbReference>
<gene>
    <name evidence="4" type="primary">spoIIID</name>
    <name evidence="4" type="ORF">IAA06_02855</name>
</gene>
<dbReference type="Gene3D" id="1.10.10.60">
    <property type="entry name" value="Homeodomain-like"/>
    <property type="match status" value="1"/>
</dbReference>
<dbReference type="GO" id="GO:0003700">
    <property type="term" value="F:DNA-binding transcription factor activity"/>
    <property type="evidence" value="ECO:0007669"/>
    <property type="project" value="InterPro"/>
</dbReference>
<reference evidence="4" key="1">
    <citation type="journal article" date="2021" name="PeerJ">
        <title>Extensive microbial diversity within the chicken gut microbiome revealed by metagenomics and culture.</title>
        <authorList>
            <person name="Gilroy R."/>
            <person name="Ravi A."/>
            <person name="Getino M."/>
            <person name="Pursley I."/>
            <person name="Horton D.L."/>
            <person name="Alikhan N.F."/>
            <person name="Baker D."/>
            <person name="Gharbi K."/>
            <person name="Hall N."/>
            <person name="Watson M."/>
            <person name="Adriaenssens E.M."/>
            <person name="Foster-Nyarko E."/>
            <person name="Jarju S."/>
            <person name="Secka A."/>
            <person name="Antonio M."/>
            <person name="Oren A."/>
            <person name="Chaudhuri R.R."/>
            <person name="La Ragione R."/>
            <person name="Hildebrand F."/>
            <person name="Pallen M.J."/>
        </authorList>
    </citation>
    <scope>NUCLEOTIDE SEQUENCE</scope>
    <source>
        <strain evidence="4">ChiSjej1B19-5720</strain>
    </source>
</reference>
<dbReference type="AlphaFoldDB" id="A0A9D2LR82"/>
<evidence type="ECO:0000256" key="2">
    <source>
        <dbReference type="ARBA" id="ARBA00023125"/>
    </source>
</evidence>
<dbReference type="InterPro" id="IPR014208">
    <property type="entry name" value="Spore_III_D"/>
</dbReference>
<evidence type="ECO:0000256" key="1">
    <source>
        <dbReference type="ARBA" id="ARBA00023015"/>
    </source>
</evidence>
<evidence type="ECO:0000256" key="3">
    <source>
        <dbReference type="ARBA" id="ARBA00023163"/>
    </source>
</evidence>
<organism evidence="4 5">
    <name type="scientific">Candidatus Blautia faecavium</name>
    <dbReference type="NCBI Taxonomy" id="2838487"/>
    <lineage>
        <taxon>Bacteria</taxon>
        <taxon>Bacillati</taxon>
        <taxon>Bacillota</taxon>
        <taxon>Clostridia</taxon>
        <taxon>Lachnospirales</taxon>
        <taxon>Lachnospiraceae</taxon>
        <taxon>Blautia</taxon>
    </lineage>
</organism>
<comment type="caution">
    <text evidence="4">The sequence shown here is derived from an EMBL/GenBank/DDBJ whole genome shotgun (WGS) entry which is preliminary data.</text>
</comment>
<keyword evidence="3" id="KW-0804">Transcription</keyword>
<name>A0A9D2LR82_9FIRM</name>
<protein>
    <submittedName>
        <fullName evidence="4">Sporulation transcriptional regulator SpoIIID</fullName>
    </submittedName>
</protein>
<dbReference type="Pfam" id="PF12116">
    <property type="entry name" value="SpoIIID"/>
    <property type="match status" value="1"/>
</dbReference>
<proteinExistence type="predicted"/>
<dbReference type="Proteomes" id="UP000823842">
    <property type="component" value="Unassembled WGS sequence"/>
</dbReference>
<evidence type="ECO:0000313" key="5">
    <source>
        <dbReference type="Proteomes" id="UP000823842"/>
    </source>
</evidence>
<dbReference type="GO" id="GO:0003677">
    <property type="term" value="F:DNA binding"/>
    <property type="evidence" value="ECO:0007669"/>
    <property type="project" value="UniProtKB-KW"/>
</dbReference>
<accession>A0A9D2LR82</accession>
<keyword evidence="1" id="KW-0805">Transcription regulation</keyword>
<evidence type="ECO:0000313" key="4">
    <source>
        <dbReference type="EMBL" id="HJB27716.1"/>
    </source>
</evidence>
<sequence>MKDYIEERAVEIAFYIIETGATVRQTAKKFGISKSTVHKDVTERLIQLNPSLAGKAREVLDVNKQERHIRGGLATRKKYLQKQE</sequence>
<dbReference type="NCBIfam" id="TIGR02844">
    <property type="entry name" value="spore_III_D"/>
    <property type="match status" value="1"/>
</dbReference>
<reference evidence="4" key="2">
    <citation type="submission" date="2021-04" db="EMBL/GenBank/DDBJ databases">
        <authorList>
            <person name="Gilroy R."/>
        </authorList>
    </citation>
    <scope>NUCLEOTIDE SEQUENCE</scope>
    <source>
        <strain evidence="4">ChiSjej1B19-5720</strain>
    </source>
</reference>
<dbReference type="PROSITE" id="PS00894">
    <property type="entry name" value="HTH_DEOR_1"/>
    <property type="match status" value="1"/>
</dbReference>
<keyword evidence="2" id="KW-0238">DNA-binding</keyword>